<proteinExistence type="predicted"/>
<dbReference type="InterPro" id="IPR036661">
    <property type="entry name" value="Luciferase-like_sf"/>
</dbReference>
<protein>
    <submittedName>
        <fullName evidence="3">Methylenetetrahydromethanopterin reductase</fullName>
    </submittedName>
</protein>
<dbReference type="InterPro" id="IPR050564">
    <property type="entry name" value="F420-G6PD/mer"/>
</dbReference>
<dbReference type="InterPro" id="IPR011251">
    <property type="entry name" value="Luciferase-like_dom"/>
</dbReference>
<keyword evidence="1" id="KW-0560">Oxidoreductase</keyword>
<accession>A0A1M5YBR2</accession>
<name>A0A1M5YBR2_9BRAD</name>
<dbReference type="GO" id="GO:0016705">
    <property type="term" value="F:oxidoreductase activity, acting on paired donors, with incorporation or reduction of molecular oxygen"/>
    <property type="evidence" value="ECO:0007669"/>
    <property type="project" value="InterPro"/>
</dbReference>
<evidence type="ECO:0000313" key="3">
    <source>
        <dbReference type="EMBL" id="SHI09359.1"/>
    </source>
</evidence>
<evidence type="ECO:0000259" key="2">
    <source>
        <dbReference type="Pfam" id="PF00296"/>
    </source>
</evidence>
<dbReference type="Proteomes" id="UP000189796">
    <property type="component" value="Chromosome I"/>
</dbReference>
<evidence type="ECO:0000313" key="4">
    <source>
        <dbReference type="Proteomes" id="UP000189796"/>
    </source>
</evidence>
<organism evidence="3 4">
    <name type="scientific">Bradyrhizobium erythrophlei</name>
    <dbReference type="NCBI Taxonomy" id="1437360"/>
    <lineage>
        <taxon>Bacteria</taxon>
        <taxon>Pseudomonadati</taxon>
        <taxon>Pseudomonadota</taxon>
        <taxon>Alphaproteobacteria</taxon>
        <taxon>Hyphomicrobiales</taxon>
        <taxon>Nitrobacteraceae</taxon>
        <taxon>Bradyrhizobium</taxon>
    </lineage>
</organism>
<dbReference type="AlphaFoldDB" id="A0A1M5YBR2"/>
<dbReference type="Gene3D" id="3.20.20.30">
    <property type="entry name" value="Luciferase-like domain"/>
    <property type="match status" value="1"/>
</dbReference>
<dbReference type="Pfam" id="PF00296">
    <property type="entry name" value="Bac_luciferase"/>
    <property type="match status" value="1"/>
</dbReference>
<dbReference type="RefSeq" id="WP_079606186.1">
    <property type="nucleotide sequence ID" value="NZ_LT670817.1"/>
</dbReference>
<dbReference type="PANTHER" id="PTHR43244">
    <property type="match status" value="1"/>
</dbReference>
<dbReference type="PANTHER" id="PTHR43244:SF1">
    <property type="entry name" value="5,10-METHYLENETETRAHYDROMETHANOPTERIN REDUCTASE"/>
    <property type="match status" value="1"/>
</dbReference>
<feature type="domain" description="Luciferase-like" evidence="2">
    <location>
        <begin position="17"/>
        <end position="321"/>
    </location>
</feature>
<dbReference type="EMBL" id="LT670817">
    <property type="protein sequence ID" value="SHI09359.1"/>
    <property type="molecule type" value="Genomic_DNA"/>
</dbReference>
<dbReference type="CDD" id="cd01097">
    <property type="entry name" value="Tetrahydromethanopterin_reductase"/>
    <property type="match status" value="1"/>
</dbReference>
<reference evidence="3 4" key="1">
    <citation type="submission" date="2016-11" db="EMBL/GenBank/DDBJ databases">
        <authorList>
            <person name="Jaros S."/>
            <person name="Januszkiewicz K."/>
            <person name="Wedrychowicz H."/>
        </authorList>
    </citation>
    <scope>NUCLEOTIDE SEQUENCE [LARGE SCALE GENOMIC DNA]</scope>
    <source>
        <strain evidence="3 4">GAS138</strain>
    </source>
</reference>
<gene>
    <name evidence="3" type="ORF">SAMN05443248_8122</name>
</gene>
<dbReference type="SUPFAM" id="SSF51679">
    <property type="entry name" value="Bacterial luciferase-like"/>
    <property type="match status" value="1"/>
</dbReference>
<sequence length="347" mass="36823">MTPKNGKTRPLPRISLRLHGMLTARRCVELAIAADRSGFSTAWFAENAFARGVLPAAAACAVATSRLRIGAGVFNPFSRHPSMMAMEIGALDELSDGRAMLGIGAGIGSSVQKIGSSSDKPVVAVRDTLAILQPLLRGEKVTYTGKAFSVRDVKLGYATRGDVPIFVAGRGDLTLKLTGESADGLLISNMCSLEFGRRSAAKVMDSRKAAGRDGLARVVQYMPCAVHGDRDEAQRIGKRAVGEMMPNYWGLSQQIPSAKEALFAGTDISESEFEAATLRIKAGDDAADVLSEKFTQAYSLTGTPDECIARATDYANAGIDELALTFDGTAATRDIALLGDALKHHLQ</sequence>
<dbReference type="OrthoDB" id="9804736at2"/>
<evidence type="ECO:0000256" key="1">
    <source>
        <dbReference type="ARBA" id="ARBA00023002"/>
    </source>
</evidence>